<dbReference type="Pfam" id="PF04586">
    <property type="entry name" value="Peptidase_S78"/>
    <property type="match status" value="1"/>
</dbReference>
<dbReference type="EMBL" id="LR796967">
    <property type="protein sequence ID" value="CAB4178463.1"/>
    <property type="molecule type" value="Genomic_DNA"/>
</dbReference>
<dbReference type="GO" id="GO:0008233">
    <property type="term" value="F:peptidase activity"/>
    <property type="evidence" value="ECO:0007669"/>
    <property type="project" value="UniProtKB-KW"/>
</dbReference>
<dbReference type="GO" id="GO:0046797">
    <property type="term" value="P:viral procapsid maturation"/>
    <property type="evidence" value="ECO:0007669"/>
    <property type="project" value="UniProtKB-KW"/>
</dbReference>
<evidence type="ECO:0000256" key="5">
    <source>
        <dbReference type="ARBA" id="ARBA00023045"/>
    </source>
</evidence>
<sequence length="219" mass="23594">MQRIEKAIESAVTADSGGFTGYASRFLNIDRQGDMILPGAYAKALPEFLDDGGVILADHVNKTMAVAATLRDASEDKSGLLISGGFSATETGQRLRQLLKEKAVNKMSISFMAASKKVKEADIHAIWKRYGYQPSSGQVQLSKSGANLISEVNEILEVSFVPIPANREAGILSVKSHEGTPAAVEVVDRKMFVELVQRASRVETVLAAASGKGKRKNER</sequence>
<evidence type="ECO:0000313" key="7">
    <source>
        <dbReference type="EMBL" id="CAB4178463.1"/>
    </source>
</evidence>
<keyword evidence="2 8" id="KW-0645">Protease</keyword>
<dbReference type="InterPro" id="IPR054613">
    <property type="entry name" value="Peptidase_S78_dom"/>
</dbReference>
<proteinExistence type="predicted"/>
<gene>
    <name evidence="7" type="ORF">UFOVP1021_28</name>
    <name evidence="8" type="ORF">UFOVP1622_49</name>
</gene>
<keyword evidence="4" id="KW-0118">Viral capsid assembly</keyword>
<evidence type="ECO:0000259" key="6">
    <source>
        <dbReference type="Pfam" id="PF04586"/>
    </source>
</evidence>
<accession>A0A6J5SYJ4</accession>
<name>A0A6J5SYJ4_9CAUD</name>
<dbReference type="GO" id="GO:0006508">
    <property type="term" value="P:proteolysis"/>
    <property type="evidence" value="ECO:0007669"/>
    <property type="project" value="UniProtKB-KW"/>
</dbReference>
<evidence type="ECO:0000313" key="8">
    <source>
        <dbReference type="EMBL" id="CAB4219731.1"/>
    </source>
</evidence>
<keyword evidence="1" id="KW-1188">Viral release from host cell</keyword>
<evidence type="ECO:0000256" key="3">
    <source>
        <dbReference type="ARBA" id="ARBA00022801"/>
    </source>
</evidence>
<organism evidence="8">
    <name type="scientific">uncultured Caudovirales phage</name>
    <dbReference type="NCBI Taxonomy" id="2100421"/>
    <lineage>
        <taxon>Viruses</taxon>
        <taxon>Duplodnaviria</taxon>
        <taxon>Heunggongvirae</taxon>
        <taxon>Uroviricota</taxon>
        <taxon>Caudoviricetes</taxon>
        <taxon>Peduoviridae</taxon>
        <taxon>Maltschvirus</taxon>
        <taxon>Maltschvirus maltsch</taxon>
    </lineage>
</organism>
<keyword evidence="5" id="KW-1273">Viral capsid maturation</keyword>
<keyword evidence="3" id="KW-0378">Hydrolase</keyword>
<evidence type="ECO:0000256" key="4">
    <source>
        <dbReference type="ARBA" id="ARBA00022950"/>
    </source>
</evidence>
<evidence type="ECO:0000256" key="2">
    <source>
        <dbReference type="ARBA" id="ARBA00022670"/>
    </source>
</evidence>
<dbReference type="EMBL" id="LR797485">
    <property type="protein sequence ID" value="CAB4219731.1"/>
    <property type="molecule type" value="Genomic_DNA"/>
</dbReference>
<protein>
    <submittedName>
        <fullName evidence="8">COG3740 Phage head maturation protease</fullName>
    </submittedName>
</protein>
<reference evidence="8" key="1">
    <citation type="submission" date="2020-05" db="EMBL/GenBank/DDBJ databases">
        <authorList>
            <person name="Chiriac C."/>
            <person name="Salcher M."/>
            <person name="Ghai R."/>
            <person name="Kavagutti S V."/>
        </authorList>
    </citation>
    <scope>NUCLEOTIDE SEQUENCE</scope>
</reference>
<feature type="domain" description="Prohead serine protease" evidence="6">
    <location>
        <begin position="14"/>
        <end position="175"/>
    </location>
</feature>
<evidence type="ECO:0000256" key="1">
    <source>
        <dbReference type="ARBA" id="ARBA00022612"/>
    </source>
</evidence>